<keyword evidence="2" id="KW-1185">Reference proteome</keyword>
<dbReference type="RefSeq" id="WP_158870227.1">
    <property type="nucleotide sequence ID" value="NZ_CP046401.1"/>
</dbReference>
<dbReference type="PROSITE" id="PS51257">
    <property type="entry name" value="PROKAR_LIPOPROTEIN"/>
    <property type="match status" value="1"/>
</dbReference>
<evidence type="ECO:0000313" key="1">
    <source>
        <dbReference type="EMBL" id="QGY46887.1"/>
    </source>
</evidence>
<dbReference type="PANTHER" id="PTHR36848">
    <property type="entry name" value="DNA-BINDING PROTEIN (PUTATIVE SECRETED PROTEIN)-RELATED"/>
    <property type="match status" value="1"/>
</dbReference>
<sequence>MKKILPVFILITILLSCGKENNKEPEKINSFRKMKKEFQNPSAGYRTAPFWVWNSKITKQDIDKTLEEYKNKGLGGVFIHPRYGLITEYLSEEWWELVEYSLQKAGELDLKIWIYDENSFPSGFAGGHVAAEMPESNSEGIRLKSHFMDVLELPENARVKHVFKKEASLWKEITEISGNEKGREGEYCVLILEDYEKSKWFGGYSYVDLLKPGVTEKFIEITMPGYEQTLGREFGKRVPGIFTDEPNTNTRSHGTIRYTPDLYEQFEKRWGYKLEPHLMSLITETGDWKKVRHDYQSVILQLFIDRWSKPWYKYTEENNLAWTGHYWEHGWPSPQEGPDNMAMYAWHQQPAIDMLFNAEELRPDQFGNVRNVKELSSVANQFGRHRTLSETYGAAGWELTFFDMKRLGDWEYVLGVNFMNQHLAYVSLVGDRKHDFPQSFGTHSPYWGVYKYLADYFARLSVALSSGVQNNKIVVIEPTTTAWMYYNPQGENNKLQEIKTKFEPFLDQLERWQVEYDLGCEDIINRHGEIVGNNFVINQAEYEIVILPPGLENLDKSTFHLLQEFAKNGGEIIQLGNLQFVDGEKASFDDLQKNENWKNVKSLNLSFFADLAKNENIQFEHPDSIAGKVFHQRRELKDGQLLFISNFDKNETAEVNLKMKGKGVVCLHTENGKTENYIFEREGGNVHFSATLPPAGSRLFFISKSGKKSPEPKEEREMELYDAGEMTIKPVTQNILNIDYVELTLDTFDAEPMYFYEAANKIWQHHGYPDNPWVSSSQFKTELVDADTFGAGSGFTVCYPFTVDSAFSSKKIQLVVEQPWLYKILINGKPVTELEDKNWMDKDFRLFEIGNLIQVGRNEVVLTASPFSVYCELEPVYLLGDFAVVPTSNGWVLENSLELKLGQWKNQGMPFYGQTIAYSKKVQLKLETDFLVELNAWEGTVAEILVDEDHQGILYKKPYKMKVTVPYGIHNIKVKITGSNKNTFGPHHNFTTPGLVTPWSFKTAPEVQPSGNEYDLLNYGLMEDFEIYKYAEKEIDY</sequence>
<proteinExistence type="predicted"/>
<evidence type="ECO:0008006" key="3">
    <source>
        <dbReference type="Google" id="ProtNLM"/>
    </source>
</evidence>
<dbReference type="KEGG" id="mcos:GM418_25475"/>
<dbReference type="EMBL" id="CP046401">
    <property type="protein sequence ID" value="QGY46887.1"/>
    <property type="molecule type" value="Genomic_DNA"/>
</dbReference>
<name>A0A6I6K2Y9_9BACT</name>
<evidence type="ECO:0000313" key="2">
    <source>
        <dbReference type="Proteomes" id="UP000428260"/>
    </source>
</evidence>
<dbReference type="AlphaFoldDB" id="A0A6I6K2Y9"/>
<dbReference type="PANTHER" id="PTHR36848:SF2">
    <property type="entry name" value="SECRETED PROTEIN"/>
    <property type="match status" value="1"/>
</dbReference>
<dbReference type="Pfam" id="PF17132">
    <property type="entry name" value="Glyco_hydro_106"/>
    <property type="match status" value="1"/>
</dbReference>
<gene>
    <name evidence="1" type="ORF">GM418_25475</name>
</gene>
<accession>A0A6I6K2Y9</accession>
<dbReference type="InterPro" id="IPR053161">
    <property type="entry name" value="Ulvan_degrading_GH"/>
</dbReference>
<organism evidence="1 2">
    <name type="scientific">Maribellus comscasis</name>
    <dbReference type="NCBI Taxonomy" id="2681766"/>
    <lineage>
        <taxon>Bacteria</taxon>
        <taxon>Pseudomonadati</taxon>
        <taxon>Bacteroidota</taxon>
        <taxon>Bacteroidia</taxon>
        <taxon>Marinilabiliales</taxon>
        <taxon>Prolixibacteraceae</taxon>
        <taxon>Maribellus</taxon>
    </lineage>
</organism>
<reference evidence="1 2" key="1">
    <citation type="submission" date="2019-11" db="EMBL/GenBank/DDBJ databases">
        <authorList>
            <person name="Zheng R.K."/>
            <person name="Sun C.M."/>
        </authorList>
    </citation>
    <scope>NUCLEOTIDE SEQUENCE [LARGE SCALE GENOMIC DNA]</scope>
    <source>
        <strain evidence="1 2">WC007</strain>
    </source>
</reference>
<protein>
    <recommendedName>
        <fullName evidence="3">Glycoside hydrolase</fullName>
    </recommendedName>
</protein>
<dbReference type="Proteomes" id="UP000428260">
    <property type="component" value="Chromosome"/>
</dbReference>